<sequence length="125" mass="14898">MASKSSYQRLQTDEWFDDIGDTGIDSEKLHESRWSRNYRKVHIRKKLRIKIPSLKKLLKRKKDKFVAASWSKFVRRLKEVQSNFGDIFGGNYLFMQVSPPSLKYIDKAHFYLQDHLSSKYCLPRP</sequence>
<dbReference type="PANTHER" id="PTHR36795">
    <property type="entry name" value="OS01G0938400 PROTEIN"/>
    <property type="match status" value="1"/>
</dbReference>
<dbReference type="PANTHER" id="PTHR36795:SF2">
    <property type="entry name" value="OS01G0938400 PROTEIN"/>
    <property type="match status" value="1"/>
</dbReference>
<dbReference type="AlphaFoldDB" id="A0A162A878"/>
<gene>
    <name evidence="1" type="ORF">DCAR_015066</name>
    <name evidence="2" type="ORF">DCAR_0415748</name>
</gene>
<accession>A0A162A878</accession>
<dbReference type="Gramene" id="KZM97572">
    <property type="protein sequence ID" value="KZM97572"/>
    <property type="gene ID" value="DCAR_015066"/>
</dbReference>
<protein>
    <submittedName>
        <fullName evidence="1">Uncharacterized protein</fullName>
    </submittedName>
</protein>
<evidence type="ECO:0000313" key="2">
    <source>
        <dbReference type="EMBL" id="WOG96413.1"/>
    </source>
</evidence>
<organism evidence="1">
    <name type="scientific">Daucus carota subsp. sativus</name>
    <name type="common">Carrot</name>
    <dbReference type="NCBI Taxonomy" id="79200"/>
    <lineage>
        <taxon>Eukaryota</taxon>
        <taxon>Viridiplantae</taxon>
        <taxon>Streptophyta</taxon>
        <taxon>Embryophyta</taxon>
        <taxon>Tracheophyta</taxon>
        <taxon>Spermatophyta</taxon>
        <taxon>Magnoliopsida</taxon>
        <taxon>eudicotyledons</taxon>
        <taxon>Gunneridae</taxon>
        <taxon>Pentapetalae</taxon>
        <taxon>asterids</taxon>
        <taxon>campanulids</taxon>
        <taxon>Apiales</taxon>
        <taxon>Apiaceae</taxon>
        <taxon>Apioideae</taxon>
        <taxon>Scandiceae</taxon>
        <taxon>Daucinae</taxon>
        <taxon>Daucus</taxon>
        <taxon>Daucus sect. Daucus</taxon>
    </lineage>
</organism>
<evidence type="ECO:0000313" key="1">
    <source>
        <dbReference type="EMBL" id="KZM97572.1"/>
    </source>
</evidence>
<dbReference type="Proteomes" id="UP000077755">
    <property type="component" value="Chromosome 4"/>
</dbReference>
<evidence type="ECO:0000313" key="3">
    <source>
        <dbReference type="Proteomes" id="UP000077755"/>
    </source>
</evidence>
<proteinExistence type="predicted"/>
<keyword evidence="3" id="KW-1185">Reference proteome</keyword>
<dbReference type="OMA" id="LKHDDDQ"/>
<name>A0A162A878_DAUCS</name>
<reference evidence="2" key="2">
    <citation type="submission" date="2022-03" db="EMBL/GenBank/DDBJ databases">
        <title>Draft title - Genomic analysis of global carrot germplasm unveils the trajectory of domestication and the origin of high carotenoid orange carrot.</title>
        <authorList>
            <person name="Iorizzo M."/>
            <person name="Ellison S."/>
            <person name="Senalik D."/>
            <person name="Macko-Podgorni A."/>
            <person name="Grzebelus D."/>
            <person name="Bostan H."/>
            <person name="Rolling W."/>
            <person name="Curaba J."/>
            <person name="Simon P."/>
        </authorList>
    </citation>
    <scope>NUCLEOTIDE SEQUENCE</scope>
    <source>
        <tissue evidence="2">Leaf</tissue>
    </source>
</reference>
<reference evidence="1" key="1">
    <citation type="journal article" date="2016" name="Nat. Genet.">
        <title>A high-quality carrot genome assembly provides new insights into carotenoid accumulation and asterid genome evolution.</title>
        <authorList>
            <person name="Iorizzo M."/>
            <person name="Ellison S."/>
            <person name="Senalik D."/>
            <person name="Zeng P."/>
            <person name="Satapoomin P."/>
            <person name="Huang J."/>
            <person name="Bowman M."/>
            <person name="Iovene M."/>
            <person name="Sanseverino W."/>
            <person name="Cavagnaro P."/>
            <person name="Yildiz M."/>
            <person name="Macko-Podgorni A."/>
            <person name="Moranska E."/>
            <person name="Grzebelus E."/>
            <person name="Grzebelus D."/>
            <person name="Ashrafi H."/>
            <person name="Zheng Z."/>
            <person name="Cheng S."/>
            <person name="Spooner D."/>
            <person name="Van Deynze A."/>
            <person name="Simon P."/>
        </authorList>
    </citation>
    <scope>NUCLEOTIDE SEQUENCE [LARGE SCALE GENOMIC DNA]</scope>
    <source>
        <tissue evidence="1">Leaf</tissue>
    </source>
</reference>
<dbReference type="EMBL" id="LNRQ01000004">
    <property type="protein sequence ID" value="KZM97572.1"/>
    <property type="molecule type" value="Genomic_DNA"/>
</dbReference>
<dbReference type="EMBL" id="CP093346">
    <property type="protein sequence ID" value="WOG96413.1"/>
    <property type="molecule type" value="Genomic_DNA"/>
</dbReference>